<organism evidence="2 3">
    <name type="scientific">Caenorhabditis nigoni</name>
    <dbReference type="NCBI Taxonomy" id="1611254"/>
    <lineage>
        <taxon>Eukaryota</taxon>
        <taxon>Metazoa</taxon>
        <taxon>Ecdysozoa</taxon>
        <taxon>Nematoda</taxon>
        <taxon>Chromadorea</taxon>
        <taxon>Rhabditida</taxon>
        <taxon>Rhabditina</taxon>
        <taxon>Rhabditomorpha</taxon>
        <taxon>Rhabditoidea</taxon>
        <taxon>Rhabditidae</taxon>
        <taxon>Peloderinae</taxon>
        <taxon>Caenorhabditis</taxon>
    </lineage>
</organism>
<dbReference type="Gene3D" id="4.10.80.40">
    <property type="entry name" value="succinate dehydrogenase protein domain"/>
    <property type="match status" value="1"/>
</dbReference>
<dbReference type="STRING" id="1611254.A0A2G5VLQ8"/>
<reference evidence="3" key="1">
    <citation type="submission" date="2017-10" db="EMBL/GenBank/DDBJ databases">
        <title>Rapid genome shrinkage in a self-fertile nematode reveals novel sperm competition proteins.</title>
        <authorList>
            <person name="Yin D."/>
            <person name="Schwarz E.M."/>
            <person name="Thomas C.G."/>
            <person name="Felde R.L."/>
            <person name="Korf I.F."/>
            <person name="Cutter A.D."/>
            <person name="Schartner C.M."/>
            <person name="Ralston E.J."/>
            <person name="Meyer B.J."/>
            <person name="Haag E.S."/>
        </authorList>
    </citation>
    <scope>NUCLEOTIDE SEQUENCE [LARGE SCALE GENOMIC DNA]</scope>
    <source>
        <strain evidence="3">JU1422</strain>
    </source>
</reference>
<feature type="compositionally biased region" description="Basic and acidic residues" evidence="1">
    <location>
        <begin position="49"/>
        <end position="63"/>
    </location>
</feature>
<sequence length="173" mass="20408">MEVEEEKNPADEEKKKQRKRRSVEKKEKEEDDKEKKSEPKEVKKKKNKVRETSEEPPAKVARVEEEEGIETSKPDAIRDTVEDFVDVDAVSPNPEKIDQGKSIDFIWKTYQRHRTVLLFLLTREKTFEEHWRKHSIIGIDTKTGAVELTYRPVIDTTLDKSETDWLPPKVRSY</sequence>
<gene>
    <name evidence="2" type="primary">Cnig_chr_I.g2695</name>
    <name evidence="2" type="ORF">B9Z55_002695</name>
</gene>
<proteinExistence type="predicted"/>
<name>A0A2G5VLQ8_9PELO</name>
<dbReference type="AlphaFoldDB" id="A0A2G5VLQ8"/>
<evidence type="ECO:0000313" key="3">
    <source>
        <dbReference type="Proteomes" id="UP000230233"/>
    </source>
</evidence>
<protein>
    <submittedName>
        <fullName evidence="2">Uncharacterized protein</fullName>
    </submittedName>
</protein>
<accession>A0A2G5VLQ8</accession>
<keyword evidence="3" id="KW-1185">Reference proteome</keyword>
<feature type="compositionally biased region" description="Basic and acidic residues" evidence="1">
    <location>
        <begin position="1"/>
        <end position="15"/>
    </location>
</feature>
<dbReference type="EMBL" id="PDUG01000001">
    <property type="protein sequence ID" value="PIC52698.1"/>
    <property type="molecule type" value="Genomic_DNA"/>
</dbReference>
<evidence type="ECO:0000313" key="2">
    <source>
        <dbReference type="EMBL" id="PIC52698.1"/>
    </source>
</evidence>
<evidence type="ECO:0000256" key="1">
    <source>
        <dbReference type="SAM" id="MobiDB-lite"/>
    </source>
</evidence>
<comment type="caution">
    <text evidence="2">The sequence shown here is derived from an EMBL/GenBank/DDBJ whole genome shotgun (WGS) entry which is preliminary data.</text>
</comment>
<dbReference type="OrthoDB" id="71672at2759"/>
<feature type="region of interest" description="Disordered" evidence="1">
    <location>
        <begin position="1"/>
        <end position="78"/>
    </location>
</feature>
<feature type="compositionally biased region" description="Basic and acidic residues" evidence="1">
    <location>
        <begin position="24"/>
        <end position="41"/>
    </location>
</feature>
<dbReference type="Proteomes" id="UP000230233">
    <property type="component" value="Chromosome I"/>
</dbReference>